<accession>A0A5J9U4U0</accession>
<gene>
    <name evidence="1" type="ORF">EJB05_34789</name>
</gene>
<dbReference type="PANTHER" id="PTHR47926:SF543">
    <property type="entry name" value="(WILD MALAYSIAN BANANA) HYPOTHETICAL PROTEIN"/>
    <property type="match status" value="1"/>
</dbReference>
<dbReference type="InterPro" id="IPR011990">
    <property type="entry name" value="TPR-like_helical_dom_sf"/>
</dbReference>
<dbReference type="PANTHER" id="PTHR47926">
    <property type="entry name" value="PENTATRICOPEPTIDE REPEAT-CONTAINING PROTEIN"/>
    <property type="match status" value="1"/>
</dbReference>
<name>A0A5J9U4U0_9POAL</name>
<dbReference type="Proteomes" id="UP000324897">
    <property type="component" value="Chromosome 7"/>
</dbReference>
<organism evidence="1 2">
    <name type="scientific">Eragrostis curvula</name>
    <name type="common">weeping love grass</name>
    <dbReference type="NCBI Taxonomy" id="38414"/>
    <lineage>
        <taxon>Eukaryota</taxon>
        <taxon>Viridiplantae</taxon>
        <taxon>Streptophyta</taxon>
        <taxon>Embryophyta</taxon>
        <taxon>Tracheophyta</taxon>
        <taxon>Spermatophyta</taxon>
        <taxon>Magnoliopsida</taxon>
        <taxon>Liliopsida</taxon>
        <taxon>Poales</taxon>
        <taxon>Poaceae</taxon>
        <taxon>PACMAD clade</taxon>
        <taxon>Chloridoideae</taxon>
        <taxon>Eragrostideae</taxon>
        <taxon>Eragrostidinae</taxon>
        <taxon>Eragrostis</taxon>
    </lineage>
</organism>
<dbReference type="AlphaFoldDB" id="A0A5J9U4U0"/>
<comment type="caution">
    <text evidence="1">The sequence shown here is derived from an EMBL/GenBank/DDBJ whole genome shotgun (WGS) entry which is preliminary data.</text>
</comment>
<protein>
    <recommendedName>
        <fullName evidence="3">Pentatricopeptide repeat-containing protein</fullName>
    </recommendedName>
</protein>
<dbReference type="GO" id="GO:0009451">
    <property type="term" value="P:RNA modification"/>
    <property type="evidence" value="ECO:0007669"/>
    <property type="project" value="InterPro"/>
</dbReference>
<dbReference type="EMBL" id="RWGY01000029">
    <property type="protein sequence ID" value="TVU18679.1"/>
    <property type="molecule type" value="Genomic_DNA"/>
</dbReference>
<feature type="non-terminal residue" evidence="1">
    <location>
        <position position="1"/>
    </location>
</feature>
<evidence type="ECO:0008006" key="3">
    <source>
        <dbReference type="Google" id="ProtNLM"/>
    </source>
</evidence>
<evidence type="ECO:0000313" key="1">
    <source>
        <dbReference type="EMBL" id="TVU18679.1"/>
    </source>
</evidence>
<proteinExistence type="predicted"/>
<dbReference type="OrthoDB" id="185373at2759"/>
<evidence type="ECO:0000313" key="2">
    <source>
        <dbReference type="Proteomes" id="UP000324897"/>
    </source>
</evidence>
<keyword evidence="2" id="KW-1185">Reference proteome</keyword>
<dbReference type="InterPro" id="IPR046960">
    <property type="entry name" value="PPR_At4g14850-like_plant"/>
</dbReference>
<reference evidence="1 2" key="1">
    <citation type="journal article" date="2019" name="Sci. Rep.">
        <title>A high-quality genome of Eragrostis curvula grass provides insights into Poaceae evolution and supports new strategies to enhance forage quality.</title>
        <authorList>
            <person name="Carballo J."/>
            <person name="Santos B.A.C.M."/>
            <person name="Zappacosta D."/>
            <person name="Garbus I."/>
            <person name="Selva J.P."/>
            <person name="Gallo C.A."/>
            <person name="Diaz A."/>
            <person name="Albertini E."/>
            <person name="Caccamo M."/>
            <person name="Echenique V."/>
        </authorList>
    </citation>
    <scope>NUCLEOTIDE SEQUENCE [LARGE SCALE GENOMIC DNA]</scope>
    <source>
        <strain evidence="2">cv. Victoria</strain>
        <tissue evidence="1">Leaf</tissue>
    </source>
</reference>
<dbReference type="GO" id="GO:0003723">
    <property type="term" value="F:RNA binding"/>
    <property type="evidence" value="ECO:0007669"/>
    <property type="project" value="InterPro"/>
</dbReference>
<sequence length="233" mass="25514">MLPVLSAISSTAPACTSAAITKLLSRCRPLSAVKQLHAHLLLHSHLDRLFHFNHFLSNLLSLSSANCGDGGRSAERFRTHDVCSTASLTRMLLLGMPRSPGKSNEAIAMFHNMREAGVHPDRITLVGVLSSCTAVGALELGAELDSYVYVGTALGDMYAKCGDLDKAIHIRGHHDAIQQQFELMRNEEGLRPDEITFIGVLSACMHTGLLEYGHRLFNSLIPVFKITPKIEHY</sequence>
<dbReference type="Gene3D" id="1.25.40.10">
    <property type="entry name" value="Tetratricopeptide repeat domain"/>
    <property type="match status" value="1"/>
</dbReference>
<dbReference type="Gramene" id="TVU18679">
    <property type="protein sequence ID" value="TVU18679"/>
    <property type="gene ID" value="EJB05_34789"/>
</dbReference>